<dbReference type="GeneID" id="36536771"/>
<dbReference type="GO" id="GO:0004672">
    <property type="term" value="F:protein kinase activity"/>
    <property type="evidence" value="ECO:0007669"/>
    <property type="project" value="InterPro"/>
</dbReference>
<dbReference type="STRING" id="1392255.A0A2I1CMW7"/>
<dbReference type="AlphaFoldDB" id="A0A2I1CMW7"/>
<keyword evidence="3" id="KW-0808">Transferase</keyword>
<feature type="domain" description="Protein kinase" evidence="2">
    <location>
        <begin position="308"/>
        <end position="550"/>
    </location>
</feature>
<feature type="region of interest" description="Disordered" evidence="1">
    <location>
        <begin position="737"/>
        <end position="777"/>
    </location>
</feature>
<dbReference type="OMA" id="NPCPDVA"/>
<feature type="compositionally biased region" description="Acidic residues" evidence="1">
    <location>
        <begin position="156"/>
        <end position="171"/>
    </location>
</feature>
<dbReference type="RefSeq" id="XP_024687572.1">
    <property type="nucleotide sequence ID" value="XM_024829445.1"/>
</dbReference>
<accession>A0A2I1CMW7</accession>
<dbReference type="CDD" id="cd00180">
    <property type="entry name" value="PKc"/>
    <property type="match status" value="1"/>
</dbReference>
<dbReference type="InterPro" id="IPR001245">
    <property type="entry name" value="Ser-Thr/Tyr_kinase_cat_dom"/>
</dbReference>
<comment type="caution">
    <text evidence="3">The sequence shown here is derived from an EMBL/GenBank/DDBJ whole genome shotgun (WGS) entry which is preliminary data.</text>
</comment>
<dbReference type="OrthoDB" id="635774at2759"/>
<dbReference type="PANTHER" id="PTHR23257">
    <property type="entry name" value="SERINE-THREONINE PROTEIN KINASE"/>
    <property type="match status" value="1"/>
</dbReference>
<feature type="compositionally biased region" description="Low complexity" evidence="1">
    <location>
        <begin position="758"/>
        <end position="777"/>
    </location>
</feature>
<dbReference type="GO" id="GO:0005524">
    <property type="term" value="F:ATP binding"/>
    <property type="evidence" value="ECO:0007669"/>
    <property type="project" value="InterPro"/>
</dbReference>
<dbReference type="EMBL" id="MSZS01000001">
    <property type="protein sequence ID" value="PKX98977.1"/>
    <property type="molecule type" value="Genomic_DNA"/>
</dbReference>
<dbReference type="Proteomes" id="UP000234474">
    <property type="component" value="Unassembled WGS sequence"/>
</dbReference>
<evidence type="ECO:0000256" key="1">
    <source>
        <dbReference type="SAM" id="MobiDB-lite"/>
    </source>
</evidence>
<dbReference type="GO" id="GO:0005737">
    <property type="term" value="C:cytoplasm"/>
    <property type="evidence" value="ECO:0007669"/>
    <property type="project" value="TreeGrafter"/>
</dbReference>
<name>A0A2I1CMW7_ASPN1</name>
<evidence type="ECO:0000259" key="2">
    <source>
        <dbReference type="PROSITE" id="PS50011"/>
    </source>
</evidence>
<dbReference type="SUPFAM" id="SSF56112">
    <property type="entry name" value="Protein kinase-like (PK-like)"/>
    <property type="match status" value="1"/>
</dbReference>
<keyword evidence="3" id="KW-0418">Kinase</keyword>
<feature type="region of interest" description="Disordered" evidence="1">
    <location>
        <begin position="850"/>
        <end position="882"/>
    </location>
</feature>
<protein>
    <submittedName>
        <fullName evidence="3">Kinase domain-containing protein</fullName>
    </submittedName>
</protein>
<dbReference type="PANTHER" id="PTHR23257:SF974">
    <property type="entry name" value="RECEPTOR-INTERACTING SERINE_THREONINE-PROTEIN KINASE 3"/>
    <property type="match status" value="1"/>
</dbReference>
<dbReference type="PROSITE" id="PS50011">
    <property type="entry name" value="PROTEIN_KINASE_DOM"/>
    <property type="match status" value="1"/>
</dbReference>
<dbReference type="GO" id="GO:0007165">
    <property type="term" value="P:signal transduction"/>
    <property type="evidence" value="ECO:0007669"/>
    <property type="project" value="TreeGrafter"/>
</dbReference>
<evidence type="ECO:0000313" key="3">
    <source>
        <dbReference type="EMBL" id="PKX98977.1"/>
    </source>
</evidence>
<evidence type="ECO:0000313" key="4">
    <source>
        <dbReference type="Proteomes" id="UP000234474"/>
    </source>
</evidence>
<dbReference type="InterPro" id="IPR050167">
    <property type="entry name" value="Ser_Thr_protein_kinase"/>
</dbReference>
<sequence>MAISIADSSYSPTRHLGFLLDPEKVNPRPKQSMWHRLGLRRLLGRDDRDLSSRSPSGDSSPPANPASTTNNNSNAHHSSKPHDNLTRRLSRRVGVGLPRSTTFKRQDSERRDQPRRAVSADRRCPLSAQRTRSPQPTVDPRLSAPEVPWHEHAEEPTVEEDEPPATTNDDSEVMSDWNLCPEVADVPEQLPEGLIEMELEKRWILNLSMHFRDRSEREKFFVTYAEAPNRWRRVTISCDYRGAPPDSLEQDLKELHYQRDKCARIYESIRESLPEIQFYDTVTNLKLETRDGRLHVHVTEDVNEIIPYPPTSCIGHLPEARLVPEYQLHFEAHLSGFVYNVRLDGKNYIKKEIPGPDTVDEFLYEINALHALNGSPNVIQVEGIVVNDRRDAVKGALVDILYEQRGTISWERRARWARQIVQGLGEIHESGYVQGDFTLSNIVVDADDNAKIIDINRRGCPIESNQRISMYIGVKTDLYQLGMTLWALATEEDEPERQPRPLLLGEEVDVPDWYRRIVSICLSPSPRQRLSAKELLVFFPQELSTTTPQFHSTHLPHGGLGVGLYNSPLPLYNARAITTAATFAGPNNRPFYQPGHFHERTVSLDDAGSRLYTNSVESFPAYHGEDCYSLSLDDEKVPTTNEHSNSMHEYAADNRTCEVTFDSRNSETHGQRPHSSSDRGVPENKHSNRTPDRDGANERGRHTNGGDSIHQAHPGDQSANALHFQIDHIPAELAGVSRNPACSSGSTREPSSMSVKYHTSSASSATTQSTHPHSSSTVDLEYPYIQKQNWSSEAPTHSVSSLLQSILPINPASGEPKQEPIYLNTDRLSQLAIRSAFNKARHGLAEQTPYLSESHLPINPATPTISRHHQASDPGPQSARYP</sequence>
<dbReference type="InterPro" id="IPR011009">
    <property type="entry name" value="Kinase-like_dom_sf"/>
</dbReference>
<reference evidence="4" key="1">
    <citation type="journal article" date="2018" name="Proc. Natl. Acad. Sci. U.S.A.">
        <title>Linking secondary metabolites to gene clusters through genome sequencing of six diverse Aspergillus species.</title>
        <authorList>
            <person name="Kaerboelling I."/>
            <person name="Vesth T.C."/>
            <person name="Frisvad J.C."/>
            <person name="Nybo J.L."/>
            <person name="Theobald S."/>
            <person name="Kuo A."/>
            <person name="Bowyer P."/>
            <person name="Matsuda Y."/>
            <person name="Mondo S."/>
            <person name="Lyhne E.K."/>
            <person name="Kogle M.E."/>
            <person name="Clum A."/>
            <person name="Lipzen A."/>
            <person name="Salamov A."/>
            <person name="Ngan C.Y."/>
            <person name="Daum C."/>
            <person name="Chiniquy J."/>
            <person name="Barry K."/>
            <person name="LaButti K."/>
            <person name="Haridas S."/>
            <person name="Simmons B.A."/>
            <person name="Magnuson J.K."/>
            <person name="Mortensen U.H."/>
            <person name="Larsen T.O."/>
            <person name="Grigoriev I.V."/>
            <person name="Baker S.E."/>
            <person name="Andersen M.R."/>
        </authorList>
    </citation>
    <scope>NUCLEOTIDE SEQUENCE [LARGE SCALE GENOMIC DNA]</scope>
    <source>
        <strain evidence="4">IBT 16806</strain>
    </source>
</reference>
<organism evidence="3 4">
    <name type="scientific">Aspergillus novofumigatus (strain IBT 16806)</name>
    <dbReference type="NCBI Taxonomy" id="1392255"/>
    <lineage>
        <taxon>Eukaryota</taxon>
        <taxon>Fungi</taxon>
        <taxon>Dikarya</taxon>
        <taxon>Ascomycota</taxon>
        <taxon>Pezizomycotina</taxon>
        <taxon>Eurotiomycetes</taxon>
        <taxon>Eurotiomycetidae</taxon>
        <taxon>Eurotiales</taxon>
        <taxon>Aspergillaceae</taxon>
        <taxon>Aspergillus</taxon>
        <taxon>Aspergillus subgen. Fumigati</taxon>
    </lineage>
</organism>
<keyword evidence="4" id="KW-1185">Reference proteome</keyword>
<feature type="region of interest" description="Disordered" evidence="1">
    <location>
        <begin position="21"/>
        <end position="171"/>
    </location>
</feature>
<feature type="compositionally biased region" description="Low complexity" evidence="1">
    <location>
        <begin position="52"/>
        <end position="76"/>
    </location>
</feature>
<dbReference type="Pfam" id="PF07714">
    <property type="entry name" value="PK_Tyr_Ser-Thr"/>
    <property type="match status" value="1"/>
</dbReference>
<gene>
    <name evidence="3" type="ORF">P174DRAFT_456576</name>
</gene>
<proteinExistence type="predicted"/>
<feature type="compositionally biased region" description="Basic and acidic residues" evidence="1">
    <location>
        <begin position="664"/>
        <end position="701"/>
    </location>
</feature>
<dbReference type="Gene3D" id="1.10.510.10">
    <property type="entry name" value="Transferase(Phosphotransferase) domain 1"/>
    <property type="match status" value="1"/>
</dbReference>
<feature type="region of interest" description="Disordered" evidence="1">
    <location>
        <begin position="663"/>
        <end position="715"/>
    </location>
</feature>
<feature type="compositionally biased region" description="Basic and acidic residues" evidence="1">
    <location>
        <begin position="104"/>
        <end position="124"/>
    </location>
</feature>
<dbReference type="VEuPathDB" id="FungiDB:P174DRAFT_456576"/>
<feature type="compositionally biased region" description="Polar residues" evidence="1">
    <location>
        <begin position="740"/>
        <end position="754"/>
    </location>
</feature>
<dbReference type="InterPro" id="IPR000719">
    <property type="entry name" value="Prot_kinase_dom"/>
</dbReference>